<reference evidence="7" key="1">
    <citation type="submission" date="2017-09" db="EMBL/GenBank/DDBJ databases">
        <title>Depth-based differentiation of microbial function through sediment-hosted aquifers and enrichment of novel symbionts in the deep terrestrial subsurface.</title>
        <authorList>
            <person name="Probst A.J."/>
            <person name="Ladd B."/>
            <person name="Jarett J.K."/>
            <person name="Geller-Mcgrath D.E."/>
            <person name="Sieber C.M.K."/>
            <person name="Emerson J.B."/>
            <person name="Anantharaman K."/>
            <person name="Thomas B.C."/>
            <person name="Malmstrom R."/>
            <person name="Stieglmeier M."/>
            <person name="Klingl A."/>
            <person name="Woyke T."/>
            <person name="Ryan C.M."/>
            <person name="Banfield J.F."/>
        </authorList>
    </citation>
    <scope>NUCLEOTIDE SEQUENCE [LARGE SCALE GENOMIC DNA]</scope>
</reference>
<dbReference type="Pfam" id="PF03486">
    <property type="entry name" value="HI0933_like"/>
    <property type="match status" value="1"/>
</dbReference>
<evidence type="ECO:0000313" key="7">
    <source>
        <dbReference type="Proteomes" id="UP000234145"/>
    </source>
</evidence>
<organism evidence="6 7">
    <name type="scientific">Candidatus Desantisbacteria bacterium CG_4_10_14_0_8_um_filter_39_17</name>
    <dbReference type="NCBI Taxonomy" id="1974542"/>
    <lineage>
        <taxon>Bacteria</taxon>
        <taxon>Candidatus Desantisiibacteriota</taxon>
    </lineage>
</organism>
<dbReference type="EMBL" id="PFMS01000062">
    <property type="protein sequence ID" value="PIZ16058.1"/>
    <property type="molecule type" value="Genomic_DNA"/>
</dbReference>
<accession>A0A2H9PBE5</accession>
<feature type="domain" description="RsdA/BaiN/AoA(So)-like Rossmann fold-like" evidence="4">
    <location>
        <begin position="4"/>
        <end position="407"/>
    </location>
</feature>
<dbReference type="Proteomes" id="UP000234145">
    <property type="component" value="Unassembled WGS sequence"/>
</dbReference>
<name>A0A2H9PBE5_9BACT</name>
<dbReference type="InterPro" id="IPR057661">
    <property type="entry name" value="RsdA/BaiN/AoA(So)_Rossmann"/>
</dbReference>
<evidence type="ECO:0000256" key="2">
    <source>
        <dbReference type="ARBA" id="ARBA00022630"/>
    </source>
</evidence>
<dbReference type="Gene3D" id="2.40.30.10">
    <property type="entry name" value="Translation factors"/>
    <property type="match status" value="1"/>
</dbReference>
<dbReference type="AlphaFoldDB" id="A0A2H9PBE5"/>
<dbReference type="PANTHER" id="PTHR42887:SF2">
    <property type="entry name" value="OS12G0638800 PROTEIN"/>
    <property type="match status" value="1"/>
</dbReference>
<dbReference type="PRINTS" id="PR00411">
    <property type="entry name" value="PNDRDTASEI"/>
</dbReference>
<comment type="cofactor">
    <cofactor evidence="1">
        <name>FAD</name>
        <dbReference type="ChEBI" id="CHEBI:57692"/>
    </cofactor>
</comment>
<comment type="caution">
    <text evidence="6">The sequence shown here is derived from an EMBL/GenBank/DDBJ whole genome shotgun (WGS) entry which is preliminary data.</text>
</comment>
<dbReference type="SUPFAM" id="SSF160996">
    <property type="entry name" value="HI0933 insert domain-like"/>
    <property type="match status" value="1"/>
</dbReference>
<dbReference type="InterPro" id="IPR036188">
    <property type="entry name" value="FAD/NAD-bd_sf"/>
</dbReference>
<evidence type="ECO:0000256" key="1">
    <source>
        <dbReference type="ARBA" id="ARBA00001974"/>
    </source>
</evidence>
<gene>
    <name evidence="6" type="ORF">COY51_03700</name>
</gene>
<feature type="domain" description="RsdA/BaiN/AoA(So)-like insert" evidence="5">
    <location>
        <begin position="192"/>
        <end position="354"/>
    </location>
</feature>
<proteinExistence type="predicted"/>
<evidence type="ECO:0000259" key="5">
    <source>
        <dbReference type="Pfam" id="PF22780"/>
    </source>
</evidence>
<evidence type="ECO:0000256" key="3">
    <source>
        <dbReference type="ARBA" id="ARBA00022827"/>
    </source>
</evidence>
<evidence type="ECO:0000259" key="4">
    <source>
        <dbReference type="Pfam" id="PF03486"/>
    </source>
</evidence>
<keyword evidence="2" id="KW-0285">Flavoprotein</keyword>
<keyword evidence="3" id="KW-0274">FAD</keyword>
<dbReference type="InterPro" id="IPR004792">
    <property type="entry name" value="BaiN-like"/>
</dbReference>
<sequence>MMKKVVIIGGGAAGMMAAGRAAECGAKVTLLEKTDSLGNKLLITGKDRCNFTNTAPLKEFIAKFGKKGSFLYHAFYNFFNEDLREFFKKFNVPSKEERGGRIFPQSDKSEDIQGALVHYIKKSGVKILLGKSVKEIIRRGKSVCAAKTKDDEIIECDRVILCTGGMSYPGTGSAGDGYRIAKKLGHTIVHPRAALVPLDTVEKWTNELSGLTLENISAKAMYGQKKICEEFGDMLFTHFGVSGPIILSMSKKIAESLESGKVFLHIDLKPALSFEKLDLRVQRDFVKYSNKAFRNALDDLLPKSLIPIIVRLSNILEDKPVHSVTREERIKLVTLFKDLRLEVSRAHPIEEAIITSGGVALEEVDNHTMESRLVKGLYFAGEILDLDAPTGGYNLQMAFSTGRIAGESAAKK</sequence>
<dbReference type="PANTHER" id="PTHR42887">
    <property type="entry name" value="OS12G0638800 PROTEIN"/>
    <property type="match status" value="1"/>
</dbReference>
<dbReference type="InterPro" id="IPR055178">
    <property type="entry name" value="RsdA/BaiN/AoA(So)-like_dom"/>
</dbReference>
<dbReference type="InterPro" id="IPR023166">
    <property type="entry name" value="BaiN-like_dom_sf"/>
</dbReference>
<dbReference type="Pfam" id="PF22780">
    <property type="entry name" value="HI0933_like_1st"/>
    <property type="match status" value="1"/>
</dbReference>
<evidence type="ECO:0000313" key="6">
    <source>
        <dbReference type="EMBL" id="PIZ16058.1"/>
    </source>
</evidence>
<dbReference type="Gene3D" id="1.10.8.260">
    <property type="entry name" value="HI0933 insert domain-like"/>
    <property type="match status" value="1"/>
</dbReference>
<dbReference type="NCBIfam" id="TIGR00275">
    <property type="entry name" value="aminoacetone oxidase family FAD-binding enzyme"/>
    <property type="match status" value="1"/>
</dbReference>
<dbReference type="Gene3D" id="3.50.50.60">
    <property type="entry name" value="FAD/NAD(P)-binding domain"/>
    <property type="match status" value="1"/>
</dbReference>
<protein>
    <submittedName>
        <fullName evidence="6">Aminoacetone oxidase family FAD-binding enzyme</fullName>
    </submittedName>
</protein>
<dbReference type="SUPFAM" id="SSF51905">
    <property type="entry name" value="FAD/NAD(P)-binding domain"/>
    <property type="match status" value="1"/>
</dbReference>